<name>A0A8J8TP17_9EURY</name>
<dbReference type="Proteomes" id="UP000766904">
    <property type="component" value="Unassembled WGS sequence"/>
</dbReference>
<keyword evidence="1" id="KW-1133">Transmembrane helix</keyword>
<feature type="transmembrane region" description="Helical" evidence="1">
    <location>
        <begin position="408"/>
        <end position="429"/>
    </location>
</feature>
<feature type="transmembrane region" description="Helical" evidence="1">
    <location>
        <begin position="269"/>
        <end position="289"/>
    </location>
</feature>
<accession>A0A8J8TP17</accession>
<reference evidence="2" key="1">
    <citation type="submission" date="2017-11" db="EMBL/GenBank/DDBJ databases">
        <authorList>
            <person name="Kajale S.C."/>
            <person name="Sharma A."/>
        </authorList>
    </citation>
    <scope>NUCLEOTIDE SEQUENCE</scope>
    <source>
        <strain evidence="2">LS1_42</strain>
    </source>
</reference>
<keyword evidence="3" id="KW-1185">Reference proteome</keyword>
<organism evidence="2 3">
    <name type="scientific">Natronococcus pandeyae</name>
    <dbReference type="NCBI Taxonomy" id="2055836"/>
    <lineage>
        <taxon>Archaea</taxon>
        <taxon>Methanobacteriati</taxon>
        <taxon>Methanobacteriota</taxon>
        <taxon>Stenosarchaea group</taxon>
        <taxon>Halobacteria</taxon>
        <taxon>Halobacteriales</taxon>
        <taxon>Natrialbaceae</taxon>
        <taxon>Natronococcus</taxon>
    </lineage>
</organism>
<feature type="transmembrane region" description="Helical" evidence="1">
    <location>
        <begin position="236"/>
        <end position="257"/>
    </location>
</feature>
<keyword evidence="1" id="KW-0472">Membrane</keyword>
<evidence type="ECO:0000313" key="3">
    <source>
        <dbReference type="Proteomes" id="UP000766904"/>
    </source>
</evidence>
<evidence type="ECO:0000313" key="2">
    <source>
        <dbReference type="EMBL" id="TYL36923.1"/>
    </source>
</evidence>
<proteinExistence type="predicted"/>
<feature type="transmembrane region" description="Helical" evidence="1">
    <location>
        <begin position="309"/>
        <end position="333"/>
    </location>
</feature>
<gene>
    <name evidence="2" type="ORF">CV102_19385</name>
</gene>
<feature type="transmembrane region" description="Helical" evidence="1">
    <location>
        <begin position="354"/>
        <end position="377"/>
    </location>
</feature>
<dbReference type="OrthoDB" id="343201at2157"/>
<comment type="caution">
    <text evidence="2">The sequence shown here is derived from an EMBL/GenBank/DDBJ whole genome shotgun (WGS) entry which is preliminary data.</text>
</comment>
<evidence type="ECO:0000256" key="1">
    <source>
        <dbReference type="SAM" id="Phobius"/>
    </source>
</evidence>
<feature type="transmembrane region" description="Helical" evidence="1">
    <location>
        <begin position="383"/>
        <end position="401"/>
    </location>
</feature>
<sequence length="430" mass="47378">MNRRYLLLFGLLVLAASYLVAGGVIDPSTESPEPETLDRDRLVQPEENGSYIWPYTSRDRSTDERTLAINLIVHGSDERVQRALVAQEELEWEELDPDAEDEPETYEDAEDSIQWDDAHGSSRYTYADTGPHGGDGVWIEESYQLHTGEYLGSRYHIRAYTTEHDDWTAIQVHQEHFDWFRLRHTVTDIQESQNTLEAEFLDEPYVEEVRREYHGTHGGWNDGWLSVIELAAITPVMVGSVLGLLGVFGAQTVQGLLRGTRGLAKWAYLNIRGFILAGALAGLVVGVRSAGLAVEAAVPWITPQAFVVVLYPILVIGLPVTTIVLTQSLDTAGRFLRLQRVVNWLGDPLEPQSAFAFTVVGLGGGFVLDFVAIGVMALPIELLLHRLGLIVTLGLLAAGSARSDVEGAVLFGVGLLGWIIGLAMPLFGYL</sequence>
<protein>
    <submittedName>
        <fullName evidence="2">Uncharacterized protein</fullName>
    </submittedName>
</protein>
<keyword evidence="1" id="KW-0812">Transmembrane</keyword>
<dbReference type="EMBL" id="PHNJ01000013">
    <property type="protein sequence ID" value="TYL36923.1"/>
    <property type="molecule type" value="Genomic_DNA"/>
</dbReference>
<dbReference type="AlphaFoldDB" id="A0A8J8TP17"/>
<dbReference type="RefSeq" id="WP_148859669.1">
    <property type="nucleotide sequence ID" value="NZ_PHNJ01000013.1"/>
</dbReference>